<accession>A0AAD5N6L9</accession>
<dbReference type="AlphaFoldDB" id="A0AAD5N6L9"/>
<comment type="caution">
    <text evidence="1">The sequence shown here is derived from an EMBL/GenBank/DDBJ whole genome shotgun (WGS) entry which is preliminary data.</text>
</comment>
<name>A0AAD5N6L9_PARTN</name>
<evidence type="ECO:0000313" key="1">
    <source>
        <dbReference type="EMBL" id="KAJ1361279.1"/>
    </source>
</evidence>
<evidence type="ECO:0000313" key="2">
    <source>
        <dbReference type="Proteomes" id="UP001196413"/>
    </source>
</evidence>
<sequence>MSTMDPCYYHGECTSLSFALVRRNERFALYDSQYLRRVVVMRGTKISTDMDAEAEKPVSVVMMRFQAAVL</sequence>
<reference evidence="1" key="1">
    <citation type="submission" date="2021-06" db="EMBL/GenBank/DDBJ databases">
        <title>Parelaphostrongylus tenuis whole genome reference sequence.</title>
        <authorList>
            <person name="Garwood T.J."/>
            <person name="Larsen P.A."/>
            <person name="Fountain-Jones N.M."/>
            <person name="Garbe J.R."/>
            <person name="Macchietto M.G."/>
            <person name="Kania S.A."/>
            <person name="Gerhold R.W."/>
            <person name="Richards J.E."/>
            <person name="Wolf T.M."/>
        </authorList>
    </citation>
    <scope>NUCLEOTIDE SEQUENCE</scope>
    <source>
        <strain evidence="1">MNPRO001-30</strain>
        <tissue evidence="1">Meninges</tissue>
    </source>
</reference>
<keyword evidence="2" id="KW-1185">Reference proteome</keyword>
<dbReference type="Proteomes" id="UP001196413">
    <property type="component" value="Unassembled WGS sequence"/>
</dbReference>
<proteinExistence type="predicted"/>
<gene>
    <name evidence="1" type="ORF">KIN20_020495</name>
</gene>
<organism evidence="1 2">
    <name type="scientific">Parelaphostrongylus tenuis</name>
    <name type="common">Meningeal worm</name>
    <dbReference type="NCBI Taxonomy" id="148309"/>
    <lineage>
        <taxon>Eukaryota</taxon>
        <taxon>Metazoa</taxon>
        <taxon>Ecdysozoa</taxon>
        <taxon>Nematoda</taxon>
        <taxon>Chromadorea</taxon>
        <taxon>Rhabditida</taxon>
        <taxon>Rhabditina</taxon>
        <taxon>Rhabditomorpha</taxon>
        <taxon>Strongyloidea</taxon>
        <taxon>Metastrongylidae</taxon>
        <taxon>Parelaphostrongylus</taxon>
    </lineage>
</organism>
<dbReference type="EMBL" id="JAHQIW010004155">
    <property type="protein sequence ID" value="KAJ1361279.1"/>
    <property type="molecule type" value="Genomic_DNA"/>
</dbReference>
<protein>
    <submittedName>
        <fullName evidence="1">Uncharacterized protein</fullName>
    </submittedName>
</protein>